<dbReference type="GO" id="GO:0005737">
    <property type="term" value="C:cytoplasm"/>
    <property type="evidence" value="ECO:0007669"/>
    <property type="project" value="UniProtKB-SubCell"/>
</dbReference>
<dbReference type="HAMAP" id="MF_01384">
    <property type="entry name" value="UreD"/>
    <property type="match status" value="1"/>
</dbReference>
<evidence type="ECO:0000313" key="4">
    <source>
        <dbReference type="EMBL" id="KUF09395.1"/>
    </source>
</evidence>
<dbReference type="PANTHER" id="PTHR33643:SF1">
    <property type="entry name" value="UREASE ACCESSORY PROTEIN D"/>
    <property type="match status" value="1"/>
</dbReference>
<comment type="caution">
    <text evidence="4">The sequence shown here is derived from an EMBL/GenBank/DDBJ whole genome shotgun (WGS) entry which is preliminary data.</text>
</comment>
<accession>A0A0W7WFI9</accession>
<proteinExistence type="inferred from homology"/>
<sequence length="255" mass="26791">MTLRAKARDGQSALAAYRGAGCLKALFPRGRESVEAIVINSSGGLTGGDRLDLDLAVGAGAALTVTTQAAERAYRAAAGEARVTSTAQVAAGGMLSWLPQELILYDGAALQRRLQVALEPGARLLLVEPVLFGRRAMGEQVRQLAFRDRIEITRAGRPLYTDALRLDGDAVAQLARPGVAGGMGAMAALVYVAADAEAQLPRLRAMLPASGGASLIGADLLVLRLLAQDGFALRQALLPILDRLSRETLPASWRL</sequence>
<evidence type="ECO:0000313" key="5">
    <source>
        <dbReference type="Proteomes" id="UP000054396"/>
    </source>
</evidence>
<evidence type="ECO:0000256" key="2">
    <source>
        <dbReference type="ARBA" id="ARBA00023186"/>
    </source>
</evidence>
<dbReference type="EMBL" id="LPXO01000014">
    <property type="protein sequence ID" value="KUF09395.1"/>
    <property type="molecule type" value="Genomic_DNA"/>
</dbReference>
<dbReference type="AlphaFoldDB" id="A0A0W7WFI9"/>
<keyword evidence="3" id="KW-0996">Nickel insertion</keyword>
<dbReference type="GO" id="GO:0016151">
    <property type="term" value="F:nickel cation binding"/>
    <property type="evidence" value="ECO:0007669"/>
    <property type="project" value="UniProtKB-UniRule"/>
</dbReference>
<reference evidence="4 5" key="1">
    <citation type="submission" date="2015-12" db="EMBL/GenBank/DDBJ databases">
        <authorList>
            <person name="Shamseldin A."/>
            <person name="Moawad H."/>
            <person name="Abd El-Rahim W.M."/>
            <person name="Sadowsky M.J."/>
        </authorList>
    </citation>
    <scope>NUCLEOTIDE SEQUENCE [LARGE SCALE GENOMIC DNA]</scope>
    <source>
        <strain evidence="4 5">SJ5A-1</strain>
    </source>
</reference>
<organism evidence="4 5">
    <name type="scientific">Pseudoponticoccus marisrubri</name>
    <dbReference type="NCBI Taxonomy" id="1685382"/>
    <lineage>
        <taxon>Bacteria</taxon>
        <taxon>Pseudomonadati</taxon>
        <taxon>Pseudomonadota</taxon>
        <taxon>Alphaproteobacteria</taxon>
        <taxon>Rhodobacterales</taxon>
        <taxon>Roseobacteraceae</taxon>
        <taxon>Pseudoponticoccus</taxon>
    </lineage>
</organism>
<protein>
    <recommendedName>
        <fullName evidence="3">Urease accessory protein UreD</fullName>
    </recommendedName>
</protein>
<comment type="function">
    <text evidence="3">Required for maturation of urease via the functional incorporation of the urease nickel metallocenter.</text>
</comment>
<dbReference type="PANTHER" id="PTHR33643">
    <property type="entry name" value="UREASE ACCESSORY PROTEIN D"/>
    <property type="match status" value="1"/>
</dbReference>
<comment type="similarity">
    <text evidence="1 3">Belongs to the UreD family.</text>
</comment>
<evidence type="ECO:0000256" key="1">
    <source>
        <dbReference type="ARBA" id="ARBA00007177"/>
    </source>
</evidence>
<gene>
    <name evidence="3" type="primary">ureD</name>
    <name evidence="4" type="ORF">AVJ23_18200</name>
</gene>
<dbReference type="STRING" id="1685382.AVJ23_18200"/>
<keyword evidence="3" id="KW-0963">Cytoplasm</keyword>
<dbReference type="Proteomes" id="UP000054396">
    <property type="component" value="Unassembled WGS sequence"/>
</dbReference>
<evidence type="ECO:0000256" key="3">
    <source>
        <dbReference type="HAMAP-Rule" id="MF_01384"/>
    </source>
</evidence>
<comment type="subcellular location">
    <subcellularLocation>
        <location evidence="3">Cytoplasm</location>
    </subcellularLocation>
</comment>
<dbReference type="InterPro" id="IPR002669">
    <property type="entry name" value="UreD"/>
</dbReference>
<keyword evidence="2 3" id="KW-0143">Chaperone</keyword>
<comment type="subunit">
    <text evidence="3">UreD, UreF and UreG form a complex that acts as a GTP-hydrolysis-dependent molecular chaperone, activating the urease apoprotein by helping to assemble the nickel containing metallocenter of UreC. The UreE protein probably delivers the nickel.</text>
</comment>
<keyword evidence="5" id="KW-1185">Reference proteome</keyword>
<dbReference type="Pfam" id="PF01774">
    <property type="entry name" value="UreD"/>
    <property type="match status" value="1"/>
</dbReference>
<name>A0A0W7WFI9_9RHOB</name>